<dbReference type="PANTHER" id="PTHR40629">
    <property type="entry name" value="PRO41 PROTEIN"/>
    <property type="match status" value="1"/>
</dbReference>
<evidence type="ECO:0000313" key="4">
    <source>
        <dbReference type="Proteomes" id="UP001251528"/>
    </source>
</evidence>
<organism evidence="3 4">
    <name type="scientific">Conoideocrella luteorostrata</name>
    <dbReference type="NCBI Taxonomy" id="1105319"/>
    <lineage>
        <taxon>Eukaryota</taxon>
        <taxon>Fungi</taxon>
        <taxon>Dikarya</taxon>
        <taxon>Ascomycota</taxon>
        <taxon>Pezizomycotina</taxon>
        <taxon>Sordariomycetes</taxon>
        <taxon>Hypocreomycetidae</taxon>
        <taxon>Hypocreales</taxon>
        <taxon>Clavicipitaceae</taxon>
        <taxon>Conoideocrella</taxon>
    </lineage>
</organism>
<keyword evidence="4" id="KW-1185">Reference proteome</keyword>
<feature type="domain" description="DUF7727" evidence="2">
    <location>
        <begin position="1"/>
        <end position="125"/>
    </location>
</feature>
<protein>
    <recommendedName>
        <fullName evidence="2">DUF7727 domain-containing protein</fullName>
    </recommendedName>
</protein>
<accession>A0AAJ0CHE6</accession>
<dbReference type="PANTHER" id="PTHR40629:SF1">
    <property type="entry name" value="PRO41 PROTEIN"/>
    <property type="match status" value="1"/>
</dbReference>
<dbReference type="EMBL" id="JASWJB010000227">
    <property type="protein sequence ID" value="KAK2593120.1"/>
    <property type="molecule type" value="Genomic_DNA"/>
</dbReference>
<keyword evidence="1" id="KW-0812">Transmembrane</keyword>
<keyword evidence="1" id="KW-0472">Membrane</keyword>
<reference evidence="3" key="1">
    <citation type="submission" date="2023-06" db="EMBL/GenBank/DDBJ databases">
        <title>Conoideocrella luteorostrata (Hypocreales: Clavicipitaceae), a potential biocontrol fungus for elongate hemlock scale in United States Christmas tree production areas.</title>
        <authorList>
            <person name="Barrett H."/>
            <person name="Lovett B."/>
            <person name="Macias A.M."/>
            <person name="Stajich J.E."/>
            <person name="Kasson M.T."/>
        </authorList>
    </citation>
    <scope>NUCLEOTIDE SEQUENCE</scope>
    <source>
        <strain evidence="3">ARSEF 14590</strain>
    </source>
</reference>
<feature type="transmembrane region" description="Helical" evidence="1">
    <location>
        <begin position="83"/>
        <end position="101"/>
    </location>
</feature>
<keyword evidence="1" id="KW-1133">Transmembrane helix</keyword>
<dbReference type="Pfam" id="PF24853">
    <property type="entry name" value="DUF7727"/>
    <property type="match status" value="1"/>
</dbReference>
<feature type="transmembrane region" description="Helical" evidence="1">
    <location>
        <begin position="107"/>
        <end position="129"/>
    </location>
</feature>
<feature type="transmembrane region" description="Helical" evidence="1">
    <location>
        <begin position="51"/>
        <end position="71"/>
    </location>
</feature>
<sequence length="146" mass="16385">MGRLIKNHLGRLIILTAAVYQVGAAVEGFFWPKVFWDFLTKNLDGTVKPIPILQILNLVFGLGMLALEWPLNFVAGSSLHRSIEFRLAILPLTALTSILMYQSTNPAIYYMIALMVYFWAYSEGEMICAKPWTLPQRGMTGAGMRA</sequence>
<dbReference type="InterPro" id="IPR056144">
    <property type="entry name" value="DUF7727"/>
</dbReference>
<feature type="transmembrane region" description="Helical" evidence="1">
    <location>
        <begin position="12"/>
        <end position="31"/>
    </location>
</feature>
<comment type="caution">
    <text evidence="3">The sequence shown here is derived from an EMBL/GenBank/DDBJ whole genome shotgun (WGS) entry which is preliminary data.</text>
</comment>
<name>A0AAJ0CHE6_9HYPO</name>
<gene>
    <name evidence="3" type="ORF">QQS21_009169</name>
</gene>
<evidence type="ECO:0000259" key="2">
    <source>
        <dbReference type="Pfam" id="PF24853"/>
    </source>
</evidence>
<evidence type="ECO:0000313" key="3">
    <source>
        <dbReference type="EMBL" id="KAK2593120.1"/>
    </source>
</evidence>
<evidence type="ECO:0000256" key="1">
    <source>
        <dbReference type="SAM" id="Phobius"/>
    </source>
</evidence>
<dbReference type="AlphaFoldDB" id="A0AAJ0CHE6"/>
<dbReference type="Proteomes" id="UP001251528">
    <property type="component" value="Unassembled WGS sequence"/>
</dbReference>
<proteinExistence type="predicted"/>